<proteinExistence type="predicted"/>
<sequence length="160" mass="16745">MKRIILAVLGVLTVSAGVDAQSTAQTIERALMAAPARGRDATTVIGWNADYSYRTLKEGTNQLVCWDRSGDPGEAAFSVICTALGNLDRVAQNRRFAAEGGDPAGTRALVAAAAENGSRIMSVFGSPWLTLAGDSQMSSRIHITIAMPNATEASSGFPES</sequence>
<dbReference type="AlphaFoldDB" id="A0A381PD30"/>
<organism evidence="1">
    <name type="scientific">marine metagenome</name>
    <dbReference type="NCBI Taxonomy" id="408172"/>
    <lineage>
        <taxon>unclassified sequences</taxon>
        <taxon>metagenomes</taxon>
        <taxon>ecological metagenomes</taxon>
    </lineage>
</organism>
<name>A0A381PD30_9ZZZZ</name>
<evidence type="ECO:0000313" key="1">
    <source>
        <dbReference type="EMBL" id="SUZ64524.1"/>
    </source>
</evidence>
<accession>A0A381PD30</accession>
<protein>
    <submittedName>
        <fullName evidence="1">Uncharacterized protein</fullName>
    </submittedName>
</protein>
<reference evidence="1" key="1">
    <citation type="submission" date="2018-05" db="EMBL/GenBank/DDBJ databases">
        <authorList>
            <person name="Lanie J.A."/>
            <person name="Ng W.-L."/>
            <person name="Kazmierczak K.M."/>
            <person name="Andrzejewski T.M."/>
            <person name="Davidsen T.M."/>
            <person name="Wayne K.J."/>
            <person name="Tettelin H."/>
            <person name="Glass J.I."/>
            <person name="Rusch D."/>
            <person name="Podicherti R."/>
            <person name="Tsui H.-C.T."/>
            <person name="Winkler M.E."/>
        </authorList>
    </citation>
    <scope>NUCLEOTIDE SEQUENCE</scope>
</reference>
<feature type="non-terminal residue" evidence="1">
    <location>
        <position position="160"/>
    </location>
</feature>
<dbReference type="EMBL" id="UINC01000937">
    <property type="protein sequence ID" value="SUZ64524.1"/>
    <property type="molecule type" value="Genomic_DNA"/>
</dbReference>
<gene>
    <name evidence="1" type="ORF">METZ01_LOCUS17378</name>
</gene>